<dbReference type="Proteomes" id="UP000663860">
    <property type="component" value="Unassembled WGS sequence"/>
</dbReference>
<sequence length="498" mass="56835">MTTPEACSTSTTLEQPYGNISTRCIPGWLRRPLPNVAIPFNSEDGKRLFREALLTDGLHGYFSLAETFHTQAEPSYCGPGTLSMVLNSLNIDPGSIWKGNWRFFDENTLRTCDKRKPKDNPLENVMEQGITFEEFLYLAECNGASIIPFLASNTTLAQFRSAILVACTRRLDDIRLVCSYNRSTLGQTGTGHFSPIAGYHSQEDLVLILDVARFKYPSHWIPIELLWQSMCTIDSITEKSRGFYLISKWSNDFTIQCGINSCKDIDESNTSNNKVFCSSEESLLLFIDNYLLPTIDLTLSIELLITTILQSLTPVVIQLTTKWVYDLMQKYRLNALSQSKCIEECKCINLFKLYPSFLPDNVNHSLENNNNECQKPCARVTRSHIHAYAMPTRCALSPFIELFEKDNNRKLYQKLKEMNIEQYLTITNDKTIYLFGGFSSIIDDNEITRRIECGLATIFFYALRTEKFLSTIDLFDSKDLSSELKDEINYAKTCFGLL</sequence>
<dbReference type="EMBL" id="CAJNOE010000003">
    <property type="protein sequence ID" value="CAF0714262.1"/>
    <property type="molecule type" value="Genomic_DNA"/>
</dbReference>
<accession>A0A813M6X6</accession>
<dbReference type="InterPro" id="IPR007719">
    <property type="entry name" value="PCS_N"/>
</dbReference>
<keyword evidence="2" id="KW-0104">Cadmium</keyword>
<dbReference type="Gene3D" id="3.90.70.30">
    <property type="entry name" value="Phytochelatin synthase, N-terminal domain"/>
    <property type="match status" value="1"/>
</dbReference>
<evidence type="ECO:0000313" key="7">
    <source>
        <dbReference type="EMBL" id="CAF3592149.1"/>
    </source>
</evidence>
<evidence type="ECO:0000313" key="6">
    <source>
        <dbReference type="EMBL" id="CAF0714262.1"/>
    </source>
</evidence>
<keyword evidence="3" id="KW-0808">Transferase</keyword>
<dbReference type="GO" id="GO:0010273">
    <property type="term" value="P:detoxification of copper ion"/>
    <property type="evidence" value="ECO:0007669"/>
    <property type="project" value="TreeGrafter"/>
</dbReference>
<reference evidence="6" key="1">
    <citation type="submission" date="2021-02" db="EMBL/GenBank/DDBJ databases">
        <authorList>
            <person name="Nowell W R."/>
        </authorList>
    </citation>
    <scope>NUCLEOTIDE SEQUENCE</scope>
</reference>
<feature type="domain" description="Peptidase C83" evidence="5">
    <location>
        <begin position="23"/>
        <end position="251"/>
    </location>
</feature>
<organism evidence="6 8">
    <name type="scientific">Adineta steineri</name>
    <dbReference type="NCBI Taxonomy" id="433720"/>
    <lineage>
        <taxon>Eukaryota</taxon>
        <taxon>Metazoa</taxon>
        <taxon>Spiralia</taxon>
        <taxon>Gnathifera</taxon>
        <taxon>Rotifera</taxon>
        <taxon>Eurotatoria</taxon>
        <taxon>Bdelloidea</taxon>
        <taxon>Adinetida</taxon>
        <taxon>Adinetidae</taxon>
        <taxon>Adineta</taxon>
    </lineage>
</organism>
<proteinExistence type="predicted"/>
<evidence type="ECO:0000256" key="2">
    <source>
        <dbReference type="ARBA" id="ARBA00022539"/>
    </source>
</evidence>
<dbReference type="InterPro" id="IPR040409">
    <property type="entry name" value="PCS-like"/>
</dbReference>
<dbReference type="InterPro" id="IPR038156">
    <property type="entry name" value="PCS_N_sf"/>
</dbReference>
<dbReference type="PROSITE" id="PS51443">
    <property type="entry name" value="PCS"/>
    <property type="match status" value="1"/>
</dbReference>
<dbReference type="EMBL" id="CAJOBB010000163">
    <property type="protein sequence ID" value="CAF3592149.1"/>
    <property type="molecule type" value="Genomic_DNA"/>
</dbReference>
<protein>
    <recommendedName>
        <fullName evidence="1">glutathione gamma-glutamylcysteinyltransferase</fullName>
        <ecNumber evidence="1">2.3.2.15</ecNumber>
    </recommendedName>
</protein>
<dbReference type="FunFam" id="3.90.70.30:FF:000001">
    <property type="entry name" value="Glutathione gamma-glutamylcysteinyltransferase 1"/>
    <property type="match status" value="1"/>
</dbReference>
<name>A0A813M6X6_9BILA</name>
<dbReference type="GO" id="GO:0046938">
    <property type="term" value="P:phytochelatin biosynthetic process"/>
    <property type="evidence" value="ECO:0007669"/>
    <property type="project" value="InterPro"/>
</dbReference>
<dbReference type="Pfam" id="PF05023">
    <property type="entry name" value="Phytochelatin"/>
    <property type="match status" value="1"/>
</dbReference>
<dbReference type="SUPFAM" id="SSF54001">
    <property type="entry name" value="Cysteine proteinases"/>
    <property type="match status" value="1"/>
</dbReference>
<evidence type="ECO:0000256" key="4">
    <source>
        <dbReference type="ARBA" id="ARBA00022723"/>
    </source>
</evidence>
<dbReference type="InterPro" id="IPR038765">
    <property type="entry name" value="Papain-like_cys_pep_sf"/>
</dbReference>
<evidence type="ECO:0000259" key="5">
    <source>
        <dbReference type="PROSITE" id="PS51443"/>
    </source>
</evidence>
<dbReference type="AlphaFoldDB" id="A0A813M6X6"/>
<dbReference type="PANTHER" id="PTHR33447">
    <property type="entry name" value="GLUTATHIONE GAMMA-GLUTAMYLCYSTEINYLTRANSFERASE"/>
    <property type="match status" value="1"/>
</dbReference>
<dbReference type="GO" id="GO:0098849">
    <property type="term" value="P:cellular detoxification of cadmium ion"/>
    <property type="evidence" value="ECO:0007669"/>
    <property type="project" value="TreeGrafter"/>
</dbReference>
<evidence type="ECO:0000313" key="8">
    <source>
        <dbReference type="Proteomes" id="UP000663860"/>
    </source>
</evidence>
<dbReference type="Proteomes" id="UP000663868">
    <property type="component" value="Unassembled WGS sequence"/>
</dbReference>
<dbReference type="GO" id="GO:0046872">
    <property type="term" value="F:metal ion binding"/>
    <property type="evidence" value="ECO:0007669"/>
    <property type="project" value="UniProtKB-KW"/>
</dbReference>
<evidence type="ECO:0000256" key="1">
    <source>
        <dbReference type="ARBA" id="ARBA00012468"/>
    </source>
</evidence>
<dbReference type="PANTHER" id="PTHR33447:SF2">
    <property type="entry name" value="GLUTATHIONE GAMMA-GLUTAMYLCYSTEINYLTRANSFERASE"/>
    <property type="match status" value="1"/>
</dbReference>
<dbReference type="EC" id="2.3.2.15" evidence="1"/>
<evidence type="ECO:0000256" key="3">
    <source>
        <dbReference type="ARBA" id="ARBA00022679"/>
    </source>
</evidence>
<comment type="caution">
    <text evidence="6">The sequence shown here is derived from an EMBL/GenBank/DDBJ whole genome shotgun (WGS) entry which is preliminary data.</text>
</comment>
<keyword evidence="4" id="KW-0479">Metal-binding</keyword>
<gene>
    <name evidence="6" type="ORF">IZO911_LOCUS613</name>
    <name evidence="7" type="ORF">KXQ929_LOCUS4682</name>
</gene>
<dbReference type="GO" id="GO:0016756">
    <property type="term" value="F:glutathione gamma-glutamylcysteinyltransferase activity"/>
    <property type="evidence" value="ECO:0007669"/>
    <property type="project" value="UniProtKB-EC"/>
</dbReference>